<dbReference type="EMBL" id="LK023324">
    <property type="protein sequence ID" value="CDS08162.1"/>
    <property type="molecule type" value="Genomic_DNA"/>
</dbReference>
<dbReference type="AlphaFoldDB" id="A0A077WN08"/>
<dbReference type="Pfam" id="PF00042">
    <property type="entry name" value="Globin"/>
    <property type="match status" value="1"/>
</dbReference>
<dbReference type="GO" id="GO:0071949">
    <property type="term" value="F:FAD binding"/>
    <property type="evidence" value="ECO:0007669"/>
    <property type="project" value="TreeGrafter"/>
</dbReference>
<dbReference type="InterPro" id="IPR009050">
    <property type="entry name" value="Globin-like_sf"/>
</dbReference>
<sequence>MPTQIANEPPVPPSQAQLNVIRDSWERVLSTPINNNNTDQSSTSSNSTLSTTPSASSAFHHAFFEALFTLDPNLTTWFPNVKRQARALTGIVSYVVRAPAILPVKYKTYKSLREMHQIQQTLDEEEEQWMREQLKALGARHAVHHQIQIDMLDHVGPALISALYQRLDSEFSPAMRDAWLHALHYVVYYMKQGFETQLATGPVMIEDQTRGACTIQ</sequence>
<dbReference type="GO" id="GO:0071500">
    <property type="term" value="P:cellular response to nitrosative stress"/>
    <property type="evidence" value="ECO:0007669"/>
    <property type="project" value="TreeGrafter"/>
</dbReference>
<feature type="domain" description="Globin" evidence="2">
    <location>
        <begin position="12"/>
        <end position="195"/>
    </location>
</feature>
<feature type="compositionally biased region" description="Low complexity" evidence="1">
    <location>
        <begin position="34"/>
        <end position="52"/>
    </location>
</feature>
<gene>
    <name evidence="3" type="ORF">LRAMOSA02110</name>
</gene>
<dbReference type="InterPro" id="IPR012292">
    <property type="entry name" value="Globin/Proto"/>
</dbReference>
<evidence type="ECO:0000259" key="2">
    <source>
        <dbReference type="PROSITE" id="PS01033"/>
    </source>
</evidence>
<protein>
    <recommendedName>
        <fullName evidence="2">Globin domain-containing protein</fullName>
    </recommendedName>
</protein>
<dbReference type="GO" id="GO:0046210">
    <property type="term" value="P:nitric oxide catabolic process"/>
    <property type="evidence" value="ECO:0007669"/>
    <property type="project" value="TreeGrafter"/>
</dbReference>
<dbReference type="InterPro" id="IPR000971">
    <property type="entry name" value="Globin"/>
</dbReference>
<dbReference type="PANTHER" id="PTHR43396:SF6">
    <property type="entry name" value="ABL201WP"/>
    <property type="match status" value="1"/>
</dbReference>
<dbReference type="GO" id="GO:0019825">
    <property type="term" value="F:oxygen binding"/>
    <property type="evidence" value="ECO:0007669"/>
    <property type="project" value="InterPro"/>
</dbReference>
<proteinExistence type="predicted"/>
<accession>A0A077WN08</accession>
<feature type="region of interest" description="Disordered" evidence="1">
    <location>
        <begin position="31"/>
        <end position="52"/>
    </location>
</feature>
<organism evidence="3">
    <name type="scientific">Lichtheimia ramosa</name>
    <dbReference type="NCBI Taxonomy" id="688394"/>
    <lineage>
        <taxon>Eukaryota</taxon>
        <taxon>Fungi</taxon>
        <taxon>Fungi incertae sedis</taxon>
        <taxon>Mucoromycota</taxon>
        <taxon>Mucoromycotina</taxon>
        <taxon>Mucoromycetes</taxon>
        <taxon>Mucorales</taxon>
        <taxon>Lichtheimiaceae</taxon>
        <taxon>Lichtheimia</taxon>
    </lineage>
</organism>
<dbReference type="SUPFAM" id="SSF46458">
    <property type="entry name" value="Globin-like"/>
    <property type="match status" value="1"/>
</dbReference>
<evidence type="ECO:0000256" key="1">
    <source>
        <dbReference type="SAM" id="MobiDB-lite"/>
    </source>
</evidence>
<name>A0A077WN08_9FUNG</name>
<evidence type="ECO:0000313" key="3">
    <source>
        <dbReference type="EMBL" id="CDS08162.1"/>
    </source>
</evidence>
<dbReference type="GO" id="GO:0020037">
    <property type="term" value="F:heme binding"/>
    <property type="evidence" value="ECO:0007669"/>
    <property type="project" value="InterPro"/>
</dbReference>
<dbReference type="OrthoDB" id="436496at2759"/>
<reference evidence="3" key="1">
    <citation type="journal article" date="2014" name="Genome Announc.">
        <title>De novo whole-genome sequence and genome annotation of Lichtheimia ramosa.</title>
        <authorList>
            <person name="Linde J."/>
            <person name="Schwartze V."/>
            <person name="Binder U."/>
            <person name="Lass-Florl C."/>
            <person name="Voigt K."/>
            <person name="Horn F."/>
        </authorList>
    </citation>
    <scope>NUCLEOTIDE SEQUENCE</scope>
    <source>
        <strain evidence="3">JMRC FSU:6197</strain>
    </source>
</reference>
<dbReference type="PROSITE" id="PS01033">
    <property type="entry name" value="GLOBIN"/>
    <property type="match status" value="1"/>
</dbReference>
<dbReference type="PANTHER" id="PTHR43396">
    <property type="entry name" value="FLAVOHEMOPROTEIN"/>
    <property type="match status" value="1"/>
</dbReference>
<dbReference type="Gene3D" id="1.10.490.10">
    <property type="entry name" value="Globins"/>
    <property type="match status" value="1"/>
</dbReference>
<dbReference type="GO" id="GO:0008941">
    <property type="term" value="F:nitric oxide dioxygenase NAD(P)H activity"/>
    <property type="evidence" value="ECO:0007669"/>
    <property type="project" value="TreeGrafter"/>
</dbReference>